<dbReference type="OrthoDB" id="6077919at2759"/>
<dbReference type="SMART" id="SM00355">
    <property type="entry name" value="ZnF_C2H2"/>
    <property type="match status" value="2"/>
</dbReference>
<evidence type="ECO:0000259" key="3">
    <source>
        <dbReference type="PROSITE" id="PS50157"/>
    </source>
</evidence>
<dbReference type="HOGENOM" id="CLU_1204739_0_0_1"/>
<keyword evidence="1" id="KW-0863">Zinc-finger</keyword>
<keyword evidence="5" id="KW-1185">Reference proteome</keyword>
<dbReference type="Pfam" id="PF12874">
    <property type="entry name" value="zf-met"/>
    <property type="match status" value="1"/>
</dbReference>
<evidence type="ECO:0000256" key="2">
    <source>
        <dbReference type="SAM" id="MobiDB-lite"/>
    </source>
</evidence>
<dbReference type="InterPro" id="IPR013087">
    <property type="entry name" value="Znf_C2H2_type"/>
</dbReference>
<reference evidence="4 5" key="1">
    <citation type="submission" date="2013-05" db="EMBL/GenBank/DDBJ databases">
        <title>Drechslerella stenobrocha genome reveals carnivorous origination and mechanical trapping mechanism of predatory fungi.</title>
        <authorList>
            <person name="Liu X."/>
            <person name="Zhang W."/>
            <person name="Liu K."/>
        </authorList>
    </citation>
    <scope>NUCLEOTIDE SEQUENCE [LARGE SCALE GENOMIC DNA]</scope>
    <source>
        <strain evidence="4 5">248</strain>
    </source>
</reference>
<evidence type="ECO:0000256" key="1">
    <source>
        <dbReference type="PROSITE-ProRule" id="PRU00042"/>
    </source>
</evidence>
<keyword evidence="1" id="KW-0862">Zinc</keyword>
<gene>
    <name evidence="4" type="ORF">DRE_00224</name>
</gene>
<feature type="region of interest" description="Disordered" evidence="2">
    <location>
        <begin position="53"/>
        <end position="75"/>
    </location>
</feature>
<dbReference type="GO" id="GO:0008270">
    <property type="term" value="F:zinc ion binding"/>
    <property type="evidence" value="ECO:0007669"/>
    <property type="project" value="UniProtKB-KW"/>
</dbReference>
<accession>W7HZH8</accession>
<evidence type="ECO:0000313" key="5">
    <source>
        <dbReference type="Proteomes" id="UP000024837"/>
    </source>
</evidence>
<feature type="compositionally biased region" description="Basic and acidic residues" evidence="2">
    <location>
        <begin position="59"/>
        <end position="75"/>
    </location>
</feature>
<dbReference type="AlphaFoldDB" id="W7HZH8"/>
<proteinExistence type="predicted"/>
<dbReference type="InterPro" id="IPR036236">
    <property type="entry name" value="Znf_C2H2_sf"/>
</dbReference>
<sequence>MYHVMDNIVLLKTFGTDFGTNDHVAPQFGLRDDIFGDQADAFIKSEPIVGDDDNGAFRIKSESRSPESHLDISDAGEFKPEYDEDLPEAYLRHPPSMFPTTTEPSNFIPSSYDFADINTSFPPPIRIQSGQLTVTATTISAPSNPFGSSQNPSRRKSEKWLCEIGHCGRRFSNKRIYEQHLSKDHRYKSATCQVCGKSLGRKDYMRDHIRSQRHQGALKRSTRVLHAKPT</sequence>
<dbReference type="SUPFAM" id="SSF57667">
    <property type="entry name" value="beta-beta-alpha zinc fingers"/>
    <property type="match status" value="1"/>
</dbReference>
<organism evidence="4 5">
    <name type="scientific">Drechslerella stenobrocha 248</name>
    <dbReference type="NCBI Taxonomy" id="1043628"/>
    <lineage>
        <taxon>Eukaryota</taxon>
        <taxon>Fungi</taxon>
        <taxon>Dikarya</taxon>
        <taxon>Ascomycota</taxon>
        <taxon>Pezizomycotina</taxon>
        <taxon>Orbiliomycetes</taxon>
        <taxon>Orbiliales</taxon>
        <taxon>Orbiliaceae</taxon>
        <taxon>Drechslerella</taxon>
    </lineage>
</organism>
<evidence type="ECO:0000313" key="4">
    <source>
        <dbReference type="EMBL" id="EWC48919.1"/>
    </source>
</evidence>
<dbReference type="PROSITE" id="PS00028">
    <property type="entry name" value="ZINC_FINGER_C2H2_1"/>
    <property type="match status" value="2"/>
</dbReference>
<dbReference type="PROSITE" id="PS50157">
    <property type="entry name" value="ZINC_FINGER_C2H2_2"/>
    <property type="match status" value="2"/>
</dbReference>
<dbReference type="Proteomes" id="UP000024837">
    <property type="component" value="Unassembled WGS sequence"/>
</dbReference>
<dbReference type="EMBL" id="KI966371">
    <property type="protein sequence ID" value="EWC48919.1"/>
    <property type="molecule type" value="Genomic_DNA"/>
</dbReference>
<feature type="domain" description="C2H2-type" evidence="3">
    <location>
        <begin position="160"/>
        <end position="190"/>
    </location>
</feature>
<name>W7HZH8_9PEZI</name>
<protein>
    <recommendedName>
        <fullName evidence="3">C2H2-type domain-containing protein</fullName>
    </recommendedName>
</protein>
<dbReference type="Gene3D" id="3.30.160.60">
    <property type="entry name" value="Classic Zinc Finger"/>
    <property type="match status" value="1"/>
</dbReference>
<keyword evidence="1" id="KW-0479">Metal-binding</keyword>
<feature type="domain" description="C2H2-type" evidence="3">
    <location>
        <begin position="190"/>
        <end position="219"/>
    </location>
</feature>